<dbReference type="RefSeq" id="WP_158201485.1">
    <property type="nucleotide sequence ID" value="NZ_CP046973.1"/>
</dbReference>
<dbReference type="AlphaFoldDB" id="A0A857D732"/>
<sequence length="53" mass="6178">MIKIANSADNIRRSAFPSKVREQENFTTHPDRETVILATDRLIPVRDEKRKRG</sequence>
<accession>A0A857D732</accession>
<dbReference type="EMBL" id="CP046973">
    <property type="protein sequence ID" value="QGZ91644.1"/>
    <property type="molecule type" value="Genomic_DNA"/>
</dbReference>
<organism evidence="1 2">
    <name type="scientific">Microcystis aeruginosa FD4</name>
    <dbReference type="NCBI Taxonomy" id="2686288"/>
    <lineage>
        <taxon>Bacteria</taxon>
        <taxon>Bacillati</taxon>
        <taxon>Cyanobacteriota</taxon>
        <taxon>Cyanophyceae</taxon>
        <taxon>Oscillatoriophycideae</taxon>
        <taxon>Chroococcales</taxon>
        <taxon>Microcystaceae</taxon>
        <taxon>Microcystis</taxon>
    </lineage>
</organism>
<proteinExistence type="predicted"/>
<name>A0A857D732_MICAE</name>
<gene>
    <name evidence="1" type="ORF">GQR42_21135</name>
</gene>
<protein>
    <submittedName>
        <fullName evidence="1">Uncharacterized protein</fullName>
    </submittedName>
</protein>
<evidence type="ECO:0000313" key="1">
    <source>
        <dbReference type="EMBL" id="QGZ91644.1"/>
    </source>
</evidence>
<dbReference type="Proteomes" id="UP000438345">
    <property type="component" value="Chromosome"/>
</dbReference>
<reference evidence="1 2" key="1">
    <citation type="submission" date="2019-12" db="EMBL/GenBank/DDBJ databases">
        <title>Complete genome sequence of Microcystis aeruginosa strain FD4.</title>
        <authorList>
            <person name="Urakawa H."/>
        </authorList>
    </citation>
    <scope>NUCLEOTIDE SEQUENCE [LARGE SCALE GENOMIC DNA]</scope>
    <source>
        <strain evidence="1 2">FD4</strain>
    </source>
</reference>
<evidence type="ECO:0000313" key="2">
    <source>
        <dbReference type="Proteomes" id="UP000438345"/>
    </source>
</evidence>